<evidence type="ECO:0000256" key="6">
    <source>
        <dbReference type="RuleBase" id="RU368066"/>
    </source>
</evidence>
<evidence type="ECO:0000256" key="4">
    <source>
        <dbReference type="ARBA" id="ARBA00022989"/>
    </source>
</evidence>
<dbReference type="Pfam" id="PF04515">
    <property type="entry name" value="Choline_transpo"/>
    <property type="match status" value="1"/>
</dbReference>
<feature type="transmembrane region" description="Helical" evidence="6">
    <location>
        <begin position="48"/>
        <end position="71"/>
    </location>
</feature>
<dbReference type="PANTHER" id="PTHR12385">
    <property type="entry name" value="CHOLINE TRANSPORTER-LIKE (SLC FAMILY 44)"/>
    <property type="match status" value="1"/>
</dbReference>
<feature type="transmembrane region" description="Helical" evidence="6">
    <location>
        <begin position="590"/>
        <end position="611"/>
    </location>
</feature>
<dbReference type="EMBL" id="OC921745">
    <property type="protein sequence ID" value="CAD7653656.1"/>
    <property type="molecule type" value="Genomic_DNA"/>
</dbReference>
<keyword evidence="5 6" id="KW-0472">Membrane</keyword>
<reference evidence="7" key="1">
    <citation type="submission" date="2020-11" db="EMBL/GenBank/DDBJ databases">
        <authorList>
            <person name="Tran Van P."/>
        </authorList>
    </citation>
    <scope>NUCLEOTIDE SEQUENCE</scope>
</reference>
<feature type="transmembrane region" description="Helical" evidence="6">
    <location>
        <begin position="233"/>
        <end position="261"/>
    </location>
</feature>
<evidence type="ECO:0000256" key="2">
    <source>
        <dbReference type="ARBA" id="ARBA00007168"/>
    </source>
</evidence>
<comment type="subcellular location">
    <subcellularLocation>
        <location evidence="6">Cell membrane</location>
        <topology evidence="6">Multi-pass membrane protein</topology>
    </subcellularLocation>
    <subcellularLocation>
        <location evidence="1">Membrane</location>
        <topology evidence="1">Multi-pass membrane protein</topology>
    </subcellularLocation>
</comment>
<proteinExistence type="inferred from homology"/>
<keyword evidence="8" id="KW-1185">Reference proteome</keyword>
<dbReference type="GO" id="GO:0005886">
    <property type="term" value="C:plasma membrane"/>
    <property type="evidence" value="ECO:0007669"/>
    <property type="project" value="UniProtKB-SubCell"/>
</dbReference>
<evidence type="ECO:0000256" key="5">
    <source>
        <dbReference type="ARBA" id="ARBA00023136"/>
    </source>
</evidence>
<dbReference type="PANTHER" id="PTHR12385:SF12">
    <property type="entry name" value="CHOLINE TRANSPORTER-LIKE PROTEIN"/>
    <property type="match status" value="1"/>
</dbReference>
<evidence type="ECO:0000256" key="3">
    <source>
        <dbReference type="ARBA" id="ARBA00022692"/>
    </source>
</evidence>
<evidence type="ECO:0000313" key="8">
    <source>
        <dbReference type="Proteomes" id="UP000728032"/>
    </source>
</evidence>
<protein>
    <recommendedName>
        <fullName evidence="6">Choline transporter-like protein</fullName>
    </recommendedName>
</protein>
<gene>
    <name evidence="7" type="ORF">ONB1V03_LOCUS10309</name>
</gene>
<feature type="transmembrane region" description="Helical" evidence="6">
    <location>
        <begin position="438"/>
        <end position="468"/>
    </location>
</feature>
<feature type="transmembrane region" description="Helical" evidence="6">
    <location>
        <begin position="319"/>
        <end position="341"/>
    </location>
</feature>
<comment type="similarity">
    <text evidence="2 6">Belongs to the CTL (choline transporter-like) family.</text>
</comment>
<dbReference type="GO" id="GO:0022857">
    <property type="term" value="F:transmembrane transporter activity"/>
    <property type="evidence" value="ECO:0007669"/>
    <property type="project" value="UniProtKB-UniRule"/>
</dbReference>
<feature type="transmembrane region" description="Helical" evidence="6">
    <location>
        <begin position="525"/>
        <end position="541"/>
    </location>
</feature>
<sequence length="635" mass="71639">MGRNTSTFVPIITETGRAPQEVMTFCECFSTDEMDISSTHKPRKCTDLLCLTIFLLFWAILIFIASFAFVIGSPSRLIHGSDSFGNTCGHKNDNMDELQLYLFHLDQSNPQESIKICVKECPKTEMQNIADIYTFYTRTQSSLCRYDYNFTSTASFSMERQFSRNDQDMSRLSNAGPCPKLPVHPTKAILYRCIPEVAILQGQAFGHTVYEFISSYVPLKKVINDLINAYKEISLSVVVSIIFAFFSAFVIHFIAGIASWVSPQTHPYTPLTTTSTIITITALTVFFWYAYIDIRLNLNALDIEKTIPFLEEDADNETIVLWIAIITTIVSVILLLITCALRSRVRFVVALFREAAACIRAMPLILLQPIWTLLSLLIFLLFWLSVLLALATAEHAKQEKRQLSALRLSDRQMESTQTRFASFTLIDYTDPSWVQYMWWYLLIAFIWTSEFILSCQQMVIAGAVSQWYFTRDKSSLGFPIGVSTKRLICYHLGSVALGSFLITLFKVPRLVLTYLHKKLGRFDNCLVKAIVYCCSCVLWLIEKFIKYLNRNAYTVIAIEGRDFCPSAQIAFNAIVTNALRVAAINSVGDFVLFLGKISCAAIGGLTGAMLMKSGVSDDKPFRIVGSLSTLGVYII</sequence>
<dbReference type="EMBL" id="CAJPVJ010006920">
    <property type="protein sequence ID" value="CAG2170843.1"/>
    <property type="molecule type" value="Genomic_DNA"/>
</dbReference>
<accession>A0A7R9M4W9</accession>
<keyword evidence="3 6" id="KW-0812">Transmembrane</keyword>
<dbReference type="InterPro" id="IPR007603">
    <property type="entry name" value="Choline_transptr-like"/>
</dbReference>
<name>A0A7R9M4W9_9ACAR</name>
<dbReference type="Proteomes" id="UP000728032">
    <property type="component" value="Unassembled WGS sequence"/>
</dbReference>
<dbReference type="OrthoDB" id="420519at2759"/>
<feature type="transmembrane region" description="Helical" evidence="6">
    <location>
        <begin position="373"/>
        <end position="393"/>
    </location>
</feature>
<evidence type="ECO:0000256" key="1">
    <source>
        <dbReference type="ARBA" id="ARBA00004141"/>
    </source>
</evidence>
<organism evidence="7">
    <name type="scientific">Oppiella nova</name>
    <dbReference type="NCBI Taxonomy" id="334625"/>
    <lineage>
        <taxon>Eukaryota</taxon>
        <taxon>Metazoa</taxon>
        <taxon>Ecdysozoa</taxon>
        <taxon>Arthropoda</taxon>
        <taxon>Chelicerata</taxon>
        <taxon>Arachnida</taxon>
        <taxon>Acari</taxon>
        <taxon>Acariformes</taxon>
        <taxon>Sarcoptiformes</taxon>
        <taxon>Oribatida</taxon>
        <taxon>Brachypylina</taxon>
        <taxon>Oppioidea</taxon>
        <taxon>Oppiidae</taxon>
        <taxon>Oppiella</taxon>
    </lineage>
</organism>
<feature type="transmembrane region" description="Helical" evidence="6">
    <location>
        <begin position="488"/>
        <end position="505"/>
    </location>
</feature>
<comment type="function">
    <text evidence="6">Choline transporter.</text>
</comment>
<evidence type="ECO:0000313" key="7">
    <source>
        <dbReference type="EMBL" id="CAD7653656.1"/>
    </source>
</evidence>
<dbReference type="AlphaFoldDB" id="A0A7R9M4W9"/>
<keyword evidence="4 6" id="KW-1133">Transmembrane helix</keyword>
<feature type="transmembrane region" description="Helical" evidence="6">
    <location>
        <begin position="268"/>
        <end position="291"/>
    </location>
</feature>